<accession>A0A1X7U347</accession>
<comment type="catalytic activity">
    <reaction evidence="1">
        <text>9-(9Z-hexadecenoyloxy)-octadecanoate + H2O = (9Z)-hexadecenoate + 9-hydroxy-octadecanoate + H(+)</text>
        <dbReference type="Rhea" id="RHEA:52068"/>
        <dbReference type="ChEBI" id="CHEBI:15377"/>
        <dbReference type="ChEBI" id="CHEBI:15378"/>
        <dbReference type="ChEBI" id="CHEBI:32372"/>
        <dbReference type="ChEBI" id="CHEBI:136286"/>
        <dbReference type="ChEBI" id="CHEBI:136309"/>
    </reaction>
    <physiologicalReaction direction="left-to-right" evidence="1">
        <dbReference type="Rhea" id="RHEA:52069"/>
    </physiologicalReaction>
</comment>
<evidence type="ECO:0000256" key="3">
    <source>
        <dbReference type="ARBA" id="ARBA00009300"/>
    </source>
</evidence>
<comment type="catalytic activity">
    <reaction evidence="7">
        <text>12-hexadecanoyloxy-octadecanoate + H2O = 12-hydroxyoctadecanoate + hexadecanoate + H(+)</text>
        <dbReference type="Rhea" id="RHEA:52056"/>
        <dbReference type="ChEBI" id="CHEBI:7896"/>
        <dbReference type="ChEBI" id="CHEBI:15377"/>
        <dbReference type="ChEBI" id="CHEBI:15378"/>
        <dbReference type="ChEBI" id="CHEBI:83677"/>
        <dbReference type="ChEBI" id="CHEBI:84201"/>
    </reaction>
    <physiologicalReaction direction="left-to-right" evidence="7">
        <dbReference type="Rhea" id="RHEA:52057"/>
    </physiologicalReaction>
</comment>
<name>A0A1X7U347_AMPQE</name>
<evidence type="ECO:0000256" key="1">
    <source>
        <dbReference type="ARBA" id="ARBA00000923"/>
    </source>
</evidence>
<comment type="similarity">
    <text evidence="3">Belongs to the AIG1 family.</text>
</comment>
<dbReference type="EnsemblMetazoa" id="XM_003389124.2">
    <property type="protein sequence ID" value="XP_003389172.1"/>
    <property type="gene ID" value="LOC100637516"/>
</dbReference>
<keyword evidence="6 17" id="KW-0472">Membrane</keyword>
<comment type="subcellular location">
    <subcellularLocation>
        <location evidence="2">Endomembrane system</location>
        <topology evidence="2">Multi-pass membrane protein</topology>
    </subcellularLocation>
</comment>
<dbReference type="PANTHER" id="PTHR10989">
    <property type="entry name" value="ANDROGEN-INDUCED PROTEIN 1-RELATED"/>
    <property type="match status" value="1"/>
</dbReference>
<evidence type="ECO:0000256" key="2">
    <source>
        <dbReference type="ARBA" id="ARBA00004127"/>
    </source>
</evidence>
<gene>
    <name evidence="18" type="primary">100637516</name>
</gene>
<organism evidence="18">
    <name type="scientific">Amphimedon queenslandica</name>
    <name type="common">Sponge</name>
    <dbReference type="NCBI Taxonomy" id="400682"/>
    <lineage>
        <taxon>Eukaryota</taxon>
        <taxon>Metazoa</taxon>
        <taxon>Porifera</taxon>
        <taxon>Demospongiae</taxon>
        <taxon>Heteroscleromorpha</taxon>
        <taxon>Haplosclerida</taxon>
        <taxon>Niphatidae</taxon>
        <taxon>Amphimedon</taxon>
    </lineage>
</organism>
<evidence type="ECO:0000256" key="14">
    <source>
        <dbReference type="ARBA" id="ARBA00049296"/>
    </source>
</evidence>
<evidence type="ECO:0000256" key="17">
    <source>
        <dbReference type="SAM" id="Phobius"/>
    </source>
</evidence>
<evidence type="ECO:0000256" key="7">
    <source>
        <dbReference type="ARBA" id="ARBA00047368"/>
    </source>
</evidence>
<reference evidence="19" key="1">
    <citation type="journal article" date="2010" name="Nature">
        <title>The Amphimedon queenslandica genome and the evolution of animal complexity.</title>
        <authorList>
            <person name="Srivastava M."/>
            <person name="Simakov O."/>
            <person name="Chapman J."/>
            <person name="Fahey B."/>
            <person name="Gauthier M.E."/>
            <person name="Mitros T."/>
            <person name="Richards G.S."/>
            <person name="Conaco C."/>
            <person name="Dacre M."/>
            <person name="Hellsten U."/>
            <person name="Larroux C."/>
            <person name="Putnam N.H."/>
            <person name="Stanke M."/>
            <person name="Adamska M."/>
            <person name="Darling A."/>
            <person name="Degnan S.M."/>
            <person name="Oakley T.H."/>
            <person name="Plachetzki D.C."/>
            <person name="Zhai Y."/>
            <person name="Adamski M."/>
            <person name="Calcino A."/>
            <person name="Cummins S.F."/>
            <person name="Goodstein D.M."/>
            <person name="Harris C."/>
            <person name="Jackson D.J."/>
            <person name="Leys S.P."/>
            <person name="Shu S."/>
            <person name="Woodcroft B.J."/>
            <person name="Vervoort M."/>
            <person name="Kosik K.S."/>
            <person name="Manning G."/>
            <person name="Degnan B.M."/>
            <person name="Rokhsar D.S."/>
        </authorList>
    </citation>
    <scope>NUCLEOTIDE SEQUENCE [LARGE SCALE GENOMIC DNA]</scope>
</reference>
<comment type="catalytic activity">
    <reaction evidence="10">
        <text>12-octadecanoyloxy-octadecanoate + H2O = 12-hydroxyoctadecanoate + octadecanoate + H(+)</text>
        <dbReference type="Rhea" id="RHEA:52080"/>
        <dbReference type="ChEBI" id="CHEBI:15377"/>
        <dbReference type="ChEBI" id="CHEBI:15378"/>
        <dbReference type="ChEBI" id="CHEBI:25629"/>
        <dbReference type="ChEBI" id="CHEBI:84201"/>
        <dbReference type="ChEBI" id="CHEBI:136330"/>
    </reaction>
    <physiologicalReaction direction="left-to-right" evidence="10">
        <dbReference type="Rhea" id="RHEA:52081"/>
    </physiologicalReaction>
</comment>
<evidence type="ECO:0000256" key="10">
    <source>
        <dbReference type="ARBA" id="ARBA00048680"/>
    </source>
</evidence>
<evidence type="ECO:0000256" key="5">
    <source>
        <dbReference type="ARBA" id="ARBA00022989"/>
    </source>
</evidence>
<keyword evidence="5 17" id="KW-1133">Transmembrane helix</keyword>
<keyword evidence="19" id="KW-1185">Reference proteome</keyword>
<evidence type="ECO:0000313" key="19">
    <source>
        <dbReference type="Proteomes" id="UP000007879"/>
    </source>
</evidence>
<evidence type="ECO:0000256" key="6">
    <source>
        <dbReference type="ARBA" id="ARBA00023136"/>
    </source>
</evidence>
<comment type="catalytic activity">
    <reaction evidence="15">
        <text>13-(9Z-hexadecenoyloxy)-octadecanoate + H2O = 13-hydroxy-octadecanoate + (9Z)-hexadecenoate + H(+)</text>
        <dbReference type="Rhea" id="RHEA:52076"/>
        <dbReference type="ChEBI" id="CHEBI:15377"/>
        <dbReference type="ChEBI" id="CHEBI:15378"/>
        <dbReference type="ChEBI" id="CHEBI:32372"/>
        <dbReference type="ChEBI" id="CHEBI:136304"/>
        <dbReference type="ChEBI" id="CHEBI:136315"/>
    </reaction>
    <physiologicalReaction direction="left-to-right" evidence="15">
        <dbReference type="Rhea" id="RHEA:52077"/>
    </physiologicalReaction>
</comment>
<dbReference type="Proteomes" id="UP000007879">
    <property type="component" value="Unassembled WGS sequence"/>
</dbReference>
<feature type="transmembrane region" description="Helical" evidence="17">
    <location>
        <begin position="206"/>
        <end position="227"/>
    </location>
</feature>
<feature type="transmembrane region" description="Helical" evidence="17">
    <location>
        <begin position="142"/>
        <end position="163"/>
    </location>
</feature>
<comment type="catalytic activity">
    <reaction evidence="9">
        <text>9-hexadecanoyloxy-octadecanoate + H2O = 9-hydroxy-octadecanoate + hexadecanoate + H(+)</text>
        <dbReference type="Rhea" id="RHEA:52052"/>
        <dbReference type="ChEBI" id="CHEBI:7896"/>
        <dbReference type="ChEBI" id="CHEBI:15377"/>
        <dbReference type="ChEBI" id="CHEBI:15378"/>
        <dbReference type="ChEBI" id="CHEBI:83670"/>
        <dbReference type="ChEBI" id="CHEBI:136286"/>
    </reaction>
    <physiologicalReaction direction="left-to-right" evidence="9">
        <dbReference type="Rhea" id="RHEA:52053"/>
    </physiologicalReaction>
</comment>
<comment type="catalytic activity">
    <reaction evidence="14">
        <text>13-(9Z-octadecenoyloxy)-octadecanoate + H2O = 13-hydroxy-octadecanoate + (9Z)-octadecenoate + H(+)</text>
        <dbReference type="Rhea" id="RHEA:52064"/>
        <dbReference type="ChEBI" id="CHEBI:15377"/>
        <dbReference type="ChEBI" id="CHEBI:15378"/>
        <dbReference type="ChEBI" id="CHEBI:30823"/>
        <dbReference type="ChEBI" id="CHEBI:136303"/>
        <dbReference type="ChEBI" id="CHEBI:136304"/>
    </reaction>
    <physiologicalReaction direction="left-to-right" evidence="14">
        <dbReference type="Rhea" id="RHEA:52065"/>
    </physiologicalReaction>
</comment>
<evidence type="ECO:0000256" key="9">
    <source>
        <dbReference type="ARBA" id="ARBA00047863"/>
    </source>
</evidence>
<sequence length="239" mass="28146">MEGKNKQRSKAQKRVQAEGEGSSSKAAACCWHFLCLCVYIAIYWYDSKIVSECPEPEKYFEGNDKFGGRWKYLTYISWQLMLAYFFIALINDFFSIFSSFISWLFTSIIWPLAWVVTIFFWVLYAIDRESIYPSFLDEYLPLMINICWHVVLFPVVILEVWIIKHQYPSGFVAVMSMLCLGALYTMWTIVIHNKTGNWTYGFMENFNYIGFCVFSLVSSFIGIVFYYMGRAFAFCRWGQ</sequence>
<dbReference type="PANTHER" id="PTHR10989:SF16">
    <property type="entry name" value="AT02829P-RELATED"/>
    <property type="match status" value="1"/>
</dbReference>
<dbReference type="OMA" id="VINPWAD"/>
<feature type="transmembrane region" description="Helical" evidence="17">
    <location>
        <begin position="72"/>
        <end position="94"/>
    </location>
</feature>
<comment type="catalytic activity">
    <reaction evidence="12">
        <text>9-(9Z-octadecenoyloxy)-octadecanoate + H2O = 9-hydroxy-octadecanoate + (9Z)-octadecenoate + H(+)</text>
        <dbReference type="Rhea" id="RHEA:52048"/>
        <dbReference type="ChEBI" id="CHEBI:15377"/>
        <dbReference type="ChEBI" id="CHEBI:15378"/>
        <dbReference type="ChEBI" id="CHEBI:30823"/>
        <dbReference type="ChEBI" id="CHEBI:136282"/>
        <dbReference type="ChEBI" id="CHEBI:136286"/>
    </reaction>
    <physiologicalReaction direction="left-to-right" evidence="12">
        <dbReference type="Rhea" id="RHEA:52049"/>
    </physiologicalReaction>
</comment>
<evidence type="ECO:0000256" key="8">
    <source>
        <dbReference type="ARBA" id="ARBA00047427"/>
    </source>
</evidence>
<comment type="catalytic activity">
    <reaction evidence="16">
        <text>12-(9Z-hexadecenoyloxy)-octadecanoate + H2O = 12-hydroxyoctadecanoate + (9Z)-hexadecenoate + H(+)</text>
        <dbReference type="Rhea" id="RHEA:52072"/>
        <dbReference type="ChEBI" id="CHEBI:15377"/>
        <dbReference type="ChEBI" id="CHEBI:15378"/>
        <dbReference type="ChEBI" id="CHEBI:32372"/>
        <dbReference type="ChEBI" id="CHEBI:84201"/>
        <dbReference type="ChEBI" id="CHEBI:136312"/>
    </reaction>
    <physiologicalReaction direction="left-to-right" evidence="16">
        <dbReference type="Rhea" id="RHEA:52073"/>
    </physiologicalReaction>
</comment>
<dbReference type="GO" id="GO:0016020">
    <property type="term" value="C:membrane"/>
    <property type="evidence" value="ECO:0007669"/>
    <property type="project" value="InterPro"/>
</dbReference>
<evidence type="ECO:0000256" key="15">
    <source>
        <dbReference type="ARBA" id="ARBA00049322"/>
    </source>
</evidence>
<comment type="catalytic activity">
    <reaction evidence="11">
        <text>12-(9Z-octadecenoyloxy)-octadecanoate + H2O = 12-hydroxyoctadecanoate + (9Z)-octadecenoate + H(+)</text>
        <dbReference type="Rhea" id="RHEA:52060"/>
        <dbReference type="ChEBI" id="CHEBI:15377"/>
        <dbReference type="ChEBI" id="CHEBI:15378"/>
        <dbReference type="ChEBI" id="CHEBI:30823"/>
        <dbReference type="ChEBI" id="CHEBI:84201"/>
        <dbReference type="ChEBI" id="CHEBI:136302"/>
    </reaction>
    <physiologicalReaction direction="left-to-right" evidence="11">
        <dbReference type="Rhea" id="RHEA:52061"/>
    </physiologicalReaction>
</comment>
<dbReference type="AlphaFoldDB" id="A0A1X7U347"/>
<feature type="transmembrane region" description="Helical" evidence="17">
    <location>
        <begin position="101"/>
        <end position="122"/>
    </location>
</feature>
<dbReference type="EnsemblMetazoa" id="Aqu2.1.21874_001">
    <property type="protein sequence ID" value="Aqu2.1.21874_001"/>
    <property type="gene ID" value="Aqu2.1.21874"/>
</dbReference>
<dbReference type="GO" id="GO:0012505">
    <property type="term" value="C:endomembrane system"/>
    <property type="evidence" value="ECO:0007669"/>
    <property type="project" value="UniProtKB-SubCell"/>
</dbReference>
<evidence type="ECO:0000256" key="13">
    <source>
        <dbReference type="ARBA" id="ARBA00049221"/>
    </source>
</evidence>
<evidence type="ECO:0000256" key="11">
    <source>
        <dbReference type="ARBA" id="ARBA00048701"/>
    </source>
</evidence>
<dbReference type="KEGG" id="aqu:100637516"/>
<feature type="transmembrane region" description="Helical" evidence="17">
    <location>
        <begin position="26"/>
        <end position="45"/>
    </location>
</feature>
<keyword evidence="4 17" id="KW-0812">Transmembrane</keyword>
<dbReference type="eggNOG" id="KOG3989">
    <property type="taxonomic scope" value="Eukaryota"/>
</dbReference>
<evidence type="ECO:0000256" key="16">
    <source>
        <dbReference type="ARBA" id="ARBA00049428"/>
    </source>
</evidence>
<protein>
    <submittedName>
        <fullName evidence="18">Uncharacterized protein</fullName>
    </submittedName>
</protein>
<evidence type="ECO:0000313" key="18">
    <source>
        <dbReference type="EnsemblMetazoa" id="Aqu2.1.21874_001"/>
    </source>
</evidence>
<comment type="catalytic activity">
    <reaction evidence="8">
        <text>13-octadecanoyloxy-octadecanoate + H2O = 13-hydroxy-octadecanoate + octadecanoate + H(+)</text>
        <dbReference type="Rhea" id="RHEA:52084"/>
        <dbReference type="ChEBI" id="CHEBI:15377"/>
        <dbReference type="ChEBI" id="CHEBI:15378"/>
        <dbReference type="ChEBI" id="CHEBI:25629"/>
        <dbReference type="ChEBI" id="CHEBI:136304"/>
        <dbReference type="ChEBI" id="CHEBI:136335"/>
    </reaction>
    <physiologicalReaction direction="left-to-right" evidence="8">
        <dbReference type="Rhea" id="RHEA:52085"/>
    </physiologicalReaction>
</comment>
<reference evidence="18" key="2">
    <citation type="submission" date="2017-05" db="UniProtKB">
        <authorList>
            <consortium name="EnsemblMetazoa"/>
        </authorList>
    </citation>
    <scope>IDENTIFICATION</scope>
</reference>
<evidence type="ECO:0000256" key="4">
    <source>
        <dbReference type="ARBA" id="ARBA00022692"/>
    </source>
</evidence>
<evidence type="ECO:0000256" key="12">
    <source>
        <dbReference type="ARBA" id="ARBA00048800"/>
    </source>
</evidence>
<dbReference type="InterPro" id="IPR006838">
    <property type="entry name" value="ADTRP_AIG1"/>
</dbReference>
<proteinExistence type="inferred from homology"/>
<feature type="transmembrane region" description="Helical" evidence="17">
    <location>
        <begin position="170"/>
        <end position="191"/>
    </location>
</feature>
<dbReference type="InParanoid" id="A0A1X7U347"/>
<dbReference type="Pfam" id="PF04750">
    <property type="entry name" value="Far-17a_AIG1"/>
    <property type="match status" value="1"/>
</dbReference>
<dbReference type="OrthoDB" id="1898221at2759"/>
<comment type="catalytic activity">
    <reaction evidence="13">
        <text>9-octadecanoyloxy-octadecanoate + H2O = 9-hydroxy-octadecanoate + octadecanoate + H(+)</text>
        <dbReference type="Rhea" id="RHEA:52096"/>
        <dbReference type="ChEBI" id="CHEBI:15377"/>
        <dbReference type="ChEBI" id="CHEBI:15378"/>
        <dbReference type="ChEBI" id="CHEBI:25629"/>
        <dbReference type="ChEBI" id="CHEBI:136286"/>
        <dbReference type="ChEBI" id="CHEBI:136373"/>
    </reaction>
    <physiologicalReaction direction="left-to-right" evidence="13">
        <dbReference type="Rhea" id="RHEA:52097"/>
    </physiologicalReaction>
</comment>